<sequence>MSLHFTMNWTLDRFAYPKIQRELRTAQRQRYLMFRSIEAEASLPPFRLCRRKEKLFKVFSNTKPIQPNLQNEETQACDLTK</sequence>
<evidence type="ECO:0000313" key="1">
    <source>
        <dbReference type="EMBL" id="CAL8117588.1"/>
    </source>
</evidence>
<accession>A0ABP1R5J1</accession>
<dbReference type="EMBL" id="CAXLJM020000055">
    <property type="protein sequence ID" value="CAL8117588.1"/>
    <property type="molecule type" value="Genomic_DNA"/>
</dbReference>
<protein>
    <submittedName>
        <fullName evidence="1">Uncharacterized protein</fullName>
    </submittedName>
</protein>
<evidence type="ECO:0000313" key="2">
    <source>
        <dbReference type="Proteomes" id="UP001642540"/>
    </source>
</evidence>
<proteinExistence type="predicted"/>
<gene>
    <name evidence="1" type="ORF">ODALV1_LOCUS17765</name>
</gene>
<dbReference type="Proteomes" id="UP001642540">
    <property type="component" value="Unassembled WGS sequence"/>
</dbReference>
<keyword evidence="2" id="KW-1185">Reference proteome</keyword>
<reference evidence="1 2" key="1">
    <citation type="submission" date="2024-08" db="EMBL/GenBank/DDBJ databases">
        <authorList>
            <person name="Cucini C."/>
            <person name="Frati F."/>
        </authorList>
    </citation>
    <scope>NUCLEOTIDE SEQUENCE [LARGE SCALE GENOMIC DNA]</scope>
</reference>
<organism evidence="1 2">
    <name type="scientific">Orchesella dallaii</name>
    <dbReference type="NCBI Taxonomy" id="48710"/>
    <lineage>
        <taxon>Eukaryota</taxon>
        <taxon>Metazoa</taxon>
        <taxon>Ecdysozoa</taxon>
        <taxon>Arthropoda</taxon>
        <taxon>Hexapoda</taxon>
        <taxon>Collembola</taxon>
        <taxon>Entomobryomorpha</taxon>
        <taxon>Entomobryoidea</taxon>
        <taxon>Orchesellidae</taxon>
        <taxon>Orchesellinae</taxon>
        <taxon>Orchesella</taxon>
    </lineage>
</organism>
<comment type="caution">
    <text evidence="1">The sequence shown here is derived from an EMBL/GenBank/DDBJ whole genome shotgun (WGS) entry which is preliminary data.</text>
</comment>
<name>A0ABP1R5J1_9HEXA</name>